<dbReference type="PANTHER" id="PTHR13605">
    <property type="entry name" value="ER MEMBRANE PROTEIN COMPLEX SUBUNIT 7"/>
    <property type="match status" value="1"/>
</dbReference>
<evidence type="ECO:0000256" key="2">
    <source>
        <dbReference type="ARBA" id="ARBA00008880"/>
    </source>
</evidence>
<comment type="similarity">
    <text evidence="2">Belongs to the EMC7 family.</text>
</comment>
<evidence type="ECO:0000259" key="10">
    <source>
        <dbReference type="Pfam" id="PF09430"/>
    </source>
</evidence>
<dbReference type="InterPro" id="IPR039163">
    <property type="entry name" value="EMC7"/>
</dbReference>
<keyword evidence="5 8" id="KW-1133">Transmembrane helix</keyword>
<reference evidence="11 12" key="1">
    <citation type="submission" date="2023-10" db="EMBL/GenBank/DDBJ databases">
        <authorList>
            <person name="Maclean D."/>
            <person name="Macfadyen A."/>
        </authorList>
    </citation>
    <scope>NUCLEOTIDE SEQUENCE [LARGE SCALE GENOMIC DNA]</scope>
</reference>
<evidence type="ECO:0000256" key="5">
    <source>
        <dbReference type="ARBA" id="ARBA00022989"/>
    </source>
</evidence>
<dbReference type="AlphaFoldDB" id="A0AAV1I868"/>
<dbReference type="GO" id="GO:0030246">
    <property type="term" value="F:carbohydrate binding"/>
    <property type="evidence" value="ECO:0007669"/>
    <property type="project" value="InterPro"/>
</dbReference>
<feature type="chain" id="PRO_5043976403" description="ER membrane protein complex subunit 7 beta-sandwich domain-containing protein" evidence="9">
    <location>
        <begin position="25"/>
        <end position="201"/>
    </location>
</feature>
<dbReference type="EMBL" id="CAUYUE010000007">
    <property type="protein sequence ID" value="CAK0782253.1"/>
    <property type="molecule type" value="Genomic_DNA"/>
</dbReference>
<dbReference type="InterPro" id="IPR019008">
    <property type="entry name" value="Beta_sandwich_EMC7"/>
</dbReference>
<dbReference type="Proteomes" id="UP001314263">
    <property type="component" value="Unassembled WGS sequence"/>
</dbReference>
<comment type="caution">
    <text evidence="11">The sequence shown here is derived from an EMBL/GenBank/DDBJ whole genome shotgun (WGS) entry which is preliminary data.</text>
</comment>
<evidence type="ECO:0000256" key="9">
    <source>
        <dbReference type="SAM" id="SignalP"/>
    </source>
</evidence>
<feature type="region of interest" description="Disordered" evidence="7">
    <location>
        <begin position="179"/>
        <end position="201"/>
    </location>
</feature>
<comment type="subcellular location">
    <subcellularLocation>
        <location evidence="1">Membrane</location>
        <topology evidence="1">Single-pass membrane protein</topology>
    </subcellularLocation>
</comment>
<evidence type="ECO:0000313" key="12">
    <source>
        <dbReference type="Proteomes" id="UP001314263"/>
    </source>
</evidence>
<evidence type="ECO:0000256" key="3">
    <source>
        <dbReference type="ARBA" id="ARBA00022692"/>
    </source>
</evidence>
<organism evidence="11 12">
    <name type="scientific">Coccomyxa viridis</name>
    <dbReference type="NCBI Taxonomy" id="1274662"/>
    <lineage>
        <taxon>Eukaryota</taxon>
        <taxon>Viridiplantae</taxon>
        <taxon>Chlorophyta</taxon>
        <taxon>core chlorophytes</taxon>
        <taxon>Trebouxiophyceae</taxon>
        <taxon>Trebouxiophyceae incertae sedis</taxon>
        <taxon>Coccomyxaceae</taxon>
        <taxon>Coccomyxa</taxon>
    </lineage>
</organism>
<feature type="compositionally biased region" description="Low complexity" evidence="7">
    <location>
        <begin position="184"/>
        <end position="193"/>
    </location>
</feature>
<sequence length="201" mass="22105">MRKTISHAFILCSLLLLSSSSVSARDTLHSLEGKVLWPGDEVTAAKVKLILSTNGNITRFGWVRGDGKFSIPGVTAGSHLLEVSAINMIYPQLRVDVSADGRVLATLVENELQRLPEPLIIKPIGRAEYFEKRTPFNVIGFLKTPYGLMIVFGVFAVFVLPKMKVDPEEYRELVDSAKGLTSGAAQPQQASPARQRRLADR</sequence>
<feature type="signal peptide" evidence="9">
    <location>
        <begin position="1"/>
        <end position="24"/>
    </location>
</feature>
<keyword evidence="12" id="KW-1185">Reference proteome</keyword>
<protein>
    <recommendedName>
        <fullName evidence="10">ER membrane protein complex subunit 7 beta-sandwich domain-containing protein</fullName>
    </recommendedName>
</protein>
<evidence type="ECO:0000256" key="7">
    <source>
        <dbReference type="SAM" id="MobiDB-lite"/>
    </source>
</evidence>
<dbReference type="SUPFAM" id="SSF49452">
    <property type="entry name" value="Starch-binding domain-like"/>
    <property type="match status" value="1"/>
</dbReference>
<accession>A0AAV1I868</accession>
<name>A0AAV1I868_9CHLO</name>
<gene>
    <name evidence="11" type="ORF">CVIRNUC_005606</name>
</gene>
<evidence type="ECO:0000256" key="4">
    <source>
        <dbReference type="ARBA" id="ARBA00022729"/>
    </source>
</evidence>
<evidence type="ECO:0000256" key="8">
    <source>
        <dbReference type="SAM" id="Phobius"/>
    </source>
</evidence>
<keyword evidence="3 8" id="KW-0812">Transmembrane</keyword>
<dbReference type="GO" id="GO:0072546">
    <property type="term" value="C:EMC complex"/>
    <property type="evidence" value="ECO:0007669"/>
    <property type="project" value="TreeGrafter"/>
</dbReference>
<evidence type="ECO:0000256" key="1">
    <source>
        <dbReference type="ARBA" id="ARBA00004167"/>
    </source>
</evidence>
<proteinExistence type="inferred from homology"/>
<feature type="domain" description="ER membrane protein complex subunit 7 beta-sandwich" evidence="10">
    <location>
        <begin position="44"/>
        <end position="149"/>
    </location>
</feature>
<keyword evidence="6 8" id="KW-0472">Membrane</keyword>
<evidence type="ECO:0000313" key="11">
    <source>
        <dbReference type="EMBL" id="CAK0782253.1"/>
    </source>
</evidence>
<dbReference type="PANTHER" id="PTHR13605:SF4">
    <property type="entry name" value="ER MEMBRANE PROTEIN COMPLEX SUBUNIT 7"/>
    <property type="match status" value="1"/>
</dbReference>
<feature type="transmembrane region" description="Helical" evidence="8">
    <location>
        <begin position="144"/>
        <end position="161"/>
    </location>
</feature>
<dbReference type="Pfam" id="PF09430">
    <property type="entry name" value="EMC7_beta-sandw"/>
    <property type="match status" value="1"/>
</dbReference>
<keyword evidence="4 9" id="KW-0732">Signal</keyword>
<dbReference type="InterPro" id="IPR013784">
    <property type="entry name" value="Carb-bd-like_fold"/>
</dbReference>
<evidence type="ECO:0000256" key="6">
    <source>
        <dbReference type="ARBA" id="ARBA00023136"/>
    </source>
</evidence>